<proteinExistence type="predicted"/>
<name>A0A523UU37_UNCAE</name>
<dbReference type="InterPro" id="IPR050407">
    <property type="entry name" value="Geranylgeranyl_reductase"/>
</dbReference>
<evidence type="ECO:0000313" key="2">
    <source>
        <dbReference type="EMBL" id="TET46067.1"/>
    </source>
</evidence>
<dbReference type="InterPro" id="IPR011777">
    <property type="entry name" value="Geranylgeranyl_Rdtase_fam"/>
</dbReference>
<gene>
    <name evidence="2" type="ORF">E3J59_03390</name>
</gene>
<dbReference type="InterPro" id="IPR023753">
    <property type="entry name" value="FAD/NAD-binding_dom"/>
</dbReference>
<feature type="non-terminal residue" evidence="2">
    <location>
        <position position="301"/>
    </location>
</feature>
<dbReference type="EMBL" id="SOJK01000145">
    <property type="protein sequence ID" value="TET46067.1"/>
    <property type="molecule type" value="Genomic_DNA"/>
</dbReference>
<dbReference type="Proteomes" id="UP000320679">
    <property type="component" value="Unassembled WGS sequence"/>
</dbReference>
<dbReference type="Gene3D" id="3.50.50.60">
    <property type="entry name" value="FAD/NAD(P)-binding domain"/>
    <property type="match status" value="1"/>
</dbReference>
<accession>A0A523UU37</accession>
<dbReference type="NCBIfam" id="TIGR02032">
    <property type="entry name" value="GG-red-SF"/>
    <property type="match status" value="1"/>
</dbReference>
<reference evidence="2 3" key="1">
    <citation type="submission" date="2019-03" db="EMBL/GenBank/DDBJ databases">
        <title>Metabolic potential of uncultured bacteria and archaea associated with petroleum seepage in deep-sea sediments.</title>
        <authorList>
            <person name="Dong X."/>
            <person name="Hubert C."/>
        </authorList>
    </citation>
    <scope>NUCLEOTIDE SEQUENCE [LARGE SCALE GENOMIC DNA]</scope>
    <source>
        <strain evidence="2">E29_bin78</strain>
    </source>
</reference>
<dbReference type="AlphaFoldDB" id="A0A523UU37"/>
<dbReference type="InterPro" id="IPR036188">
    <property type="entry name" value="FAD/NAD-bd_sf"/>
</dbReference>
<dbReference type="GO" id="GO:0016628">
    <property type="term" value="F:oxidoreductase activity, acting on the CH-CH group of donors, NAD or NADP as acceptor"/>
    <property type="evidence" value="ECO:0007669"/>
    <property type="project" value="InterPro"/>
</dbReference>
<dbReference type="SUPFAM" id="SSF51905">
    <property type="entry name" value="FAD/NAD(P)-binding domain"/>
    <property type="match status" value="1"/>
</dbReference>
<dbReference type="PANTHER" id="PTHR42685:SF22">
    <property type="entry name" value="CONDITIONED MEDIUM FACTOR RECEPTOR 1"/>
    <property type="match status" value="1"/>
</dbReference>
<organism evidence="2 3">
    <name type="scientific">Aerophobetes bacterium</name>
    <dbReference type="NCBI Taxonomy" id="2030807"/>
    <lineage>
        <taxon>Bacteria</taxon>
        <taxon>Candidatus Aerophobota</taxon>
    </lineage>
</organism>
<dbReference type="Pfam" id="PF07992">
    <property type="entry name" value="Pyr_redox_2"/>
    <property type="match status" value="1"/>
</dbReference>
<evidence type="ECO:0000259" key="1">
    <source>
        <dbReference type="Pfam" id="PF07992"/>
    </source>
</evidence>
<protein>
    <submittedName>
        <fullName evidence="2">NAD(P)/FAD-dependent oxidoreductase</fullName>
    </submittedName>
</protein>
<comment type="caution">
    <text evidence="2">The sequence shown here is derived from an EMBL/GenBank/DDBJ whole genome shotgun (WGS) entry which is preliminary data.</text>
</comment>
<feature type="domain" description="FAD/NAD(P)-binding" evidence="1">
    <location>
        <begin position="2"/>
        <end position="148"/>
    </location>
</feature>
<dbReference type="PANTHER" id="PTHR42685">
    <property type="entry name" value="GERANYLGERANYL DIPHOSPHATE REDUCTASE"/>
    <property type="match status" value="1"/>
</dbReference>
<sequence>MFDVVVVGAGPVGCFTAGRLAEEGLKVALLEEDEEVGRDVICTGIIGSAAFQTFPLPQEAVLSPIKSILFFSPSLYTFQYTSPENMAYVVDRSIFDKGMLRYAEEKRVEVRLAAPVEKTKLGQNSMEVVAKEGSLNTRALVLATGIGYRLHKDLGLATPHIFLQGAQTEIEMRGLRETEIYLGKDIAPGSFAWAVPVSGSKARVGVLTRNKARFYLERFLEGPLRQRVEKGSKIRQKPIAYGPAARSVNDRVLAVGEAAGQVKTTTGGGIFYGLICSEIAIQVLKKAFHKGDLSYRQLSEY</sequence>
<dbReference type="PRINTS" id="PR00420">
    <property type="entry name" value="RNGMNOXGNASE"/>
</dbReference>
<evidence type="ECO:0000313" key="3">
    <source>
        <dbReference type="Proteomes" id="UP000320679"/>
    </source>
</evidence>